<dbReference type="OrthoDB" id="10039830at2759"/>
<keyword evidence="11" id="KW-0407">Ion channel</keyword>
<dbReference type="Gene3D" id="1.20.120.350">
    <property type="entry name" value="Voltage-gated potassium channels. Chain C"/>
    <property type="match status" value="1"/>
</dbReference>
<feature type="compositionally biased region" description="Low complexity" evidence="12">
    <location>
        <begin position="566"/>
        <end position="581"/>
    </location>
</feature>
<dbReference type="GO" id="GO:0001508">
    <property type="term" value="P:action potential"/>
    <property type="evidence" value="ECO:0007669"/>
    <property type="project" value="TreeGrafter"/>
</dbReference>
<evidence type="ECO:0000256" key="10">
    <source>
        <dbReference type="ARBA" id="ARBA00023136"/>
    </source>
</evidence>
<evidence type="ECO:0000256" key="5">
    <source>
        <dbReference type="ARBA" id="ARBA00022826"/>
    </source>
</evidence>
<organism evidence="16 17">
    <name type="scientific">Adineta ricciae</name>
    <name type="common">Rotifer</name>
    <dbReference type="NCBI Taxonomy" id="249248"/>
    <lineage>
        <taxon>Eukaryota</taxon>
        <taxon>Metazoa</taxon>
        <taxon>Spiralia</taxon>
        <taxon>Gnathifera</taxon>
        <taxon>Rotifera</taxon>
        <taxon>Eurotatoria</taxon>
        <taxon>Bdelloidea</taxon>
        <taxon>Adinetida</taxon>
        <taxon>Adinetidae</taxon>
        <taxon>Adineta</taxon>
    </lineage>
</organism>
<evidence type="ECO:0000256" key="12">
    <source>
        <dbReference type="SAM" id="MobiDB-lite"/>
    </source>
</evidence>
<dbReference type="GO" id="GO:0005251">
    <property type="term" value="F:delayed rectifier potassium channel activity"/>
    <property type="evidence" value="ECO:0007669"/>
    <property type="project" value="TreeGrafter"/>
</dbReference>
<evidence type="ECO:0000256" key="8">
    <source>
        <dbReference type="ARBA" id="ARBA00022989"/>
    </source>
</evidence>
<protein>
    <submittedName>
        <fullName evidence="16">Uncharacterized protein</fullName>
    </submittedName>
</protein>
<dbReference type="PRINTS" id="PR01491">
    <property type="entry name" value="KVCHANNEL"/>
</dbReference>
<evidence type="ECO:0000259" key="15">
    <source>
        <dbReference type="Pfam" id="PF02214"/>
    </source>
</evidence>
<dbReference type="PRINTS" id="PR00169">
    <property type="entry name" value="KCHANNEL"/>
</dbReference>
<feature type="transmembrane region" description="Helical" evidence="13">
    <location>
        <begin position="337"/>
        <end position="354"/>
    </location>
</feature>
<dbReference type="InterPro" id="IPR003131">
    <property type="entry name" value="T1-type_BTB"/>
</dbReference>
<dbReference type="SUPFAM" id="SSF54695">
    <property type="entry name" value="POZ domain"/>
    <property type="match status" value="1"/>
</dbReference>
<keyword evidence="2" id="KW-0813">Transport</keyword>
<dbReference type="Gene3D" id="3.30.710.10">
    <property type="entry name" value="Potassium Channel Kv1.1, Chain A"/>
    <property type="match status" value="1"/>
</dbReference>
<evidence type="ECO:0000313" key="16">
    <source>
        <dbReference type="EMBL" id="CAF1041942.1"/>
    </source>
</evidence>
<keyword evidence="10 13" id="KW-0472">Membrane</keyword>
<feature type="transmembrane region" description="Helical" evidence="13">
    <location>
        <begin position="366"/>
        <end position="387"/>
    </location>
</feature>
<evidence type="ECO:0000256" key="13">
    <source>
        <dbReference type="SAM" id="Phobius"/>
    </source>
</evidence>
<feature type="compositionally biased region" description="Low complexity" evidence="12">
    <location>
        <begin position="865"/>
        <end position="879"/>
    </location>
</feature>
<dbReference type="GO" id="GO:0008076">
    <property type="term" value="C:voltage-gated potassium channel complex"/>
    <property type="evidence" value="ECO:0007669"/>
    <property type="project" value="InterPro"/>
</dbReference>
<evidence type="ECO:0000256" key="1">
    <source>
        <dbReference type="ARBA" id="ARBA00004141"/>
    </source>
</evidence>
<accession>A0A814JRA0</accession>
<dbReference type="PANTHER" id="PTHR11537:SF113">
    <property type="entry name" value="POTASSIUM VOLTAGE-GATED CHANNEL PROTEIN SHAKER"/>
    <property type="match status" value="1"/>
</dbReference>
<dbReference type="Pfam" id="PF00520">
    <property type="entry name" value="Ion_trans"/>
    <property type="match status" value="1"/>
</dbReference>
<dbReference type="InterPro" id="IPR011333">
    <property type="entry name" value="SKP1/BTB/POZ_sf"/>
</dbReference>
<dbReference type="EMBL" id="CAJNOJ010000075">
    <property type="protein sequence ID" value="CAF1041942.1"/>
    <property type="molecule type" value="Genomic_DNA"/>
</dbReference>
<evidence type="ECO:0000256" key="7">
    <source>
        <dbReference type="ARBA" id="ARBA00022958"/>
    </source>
</evidence>
<evidence type="ECO:0000256" key="2">
    <source>
        <dbReference type="ARBA" id="ARBA00022448"/>
    </source>
</evidence>
<keyword evidence="3" id="KW-0633">Potassium transport</keyword>
<evidence type="ECO:0000256" key="11">
    <source>
        <dbReference type="ARBA" id="ARBA00023303"/>
    </source>
</evidence>
<evidence type="ECO:0000256" key="4">
    <source>
        <dbReference type="ARBA" id="ARBA00022692"/>
    </source>
</evidence>
<dbReference type="InterPro" id="IPR003968">
    <property type="entry name" value="K_chnl_volt-dep_Kv"/>
</dbReference>
<feature type="compositionally biased region" description="Low complexity" evidence="12">
    <location>
        <begin position="799"/>
        <end position="811"/>
    </location>
</feature>
<dbReference type="AlphaFoldDB" id="A0A814JRA0"/>
<comment type="subcellular location">
    <subcellularLocation>
        <location evidence="1">Membrane</location>
        <topology evidence="1">Multi-pass membrane protein</topology>
    </subcellularLocation>
</comment>
<dbReference type="InterPro" id="IPR027359">
    <property type="entry name" value="Volt_channel_dom_sf"/>
</dbReference>
<dbReference type="SUPFAM" id="SSF81324">
    <property type="entry name" value="Voltage-gated potassium channels"/>
    <property type="match status" value="1"/>
</dbReference>
<evidence type="ECO:0000313" key="17">
    <source>
        <dbReference type="Proteomes" id="UP000663852"/>
    </source>
</evidence>
<dbReference type="Gene3D" id="1.10.287.70">
    <property type="match status" value="1"/>
</dbReference>
<evidence type="ECO:0000256" key="3">
    <source>
        <dbReference type="ARBA" id="ARBA00022538"/>
    </source>
</evidence>
<feature type="region of interest" description="Disordered" evidence="12">
    <location>
        <begin position="790"/>
        <end position="892"/>
    </location>
</feature>
<keyword evidence="8 13" id="KW-1133">Transmembrane helix</keyword>
<dbReference type="PANTHER" id="PTHR11537">
    <property type="entry name" value="VOLTAGE-GATED POTASSIUM CHANNEL"/>
    <property type="match status" value="1"/>
</dbReference>
<sequence>MQTRQFQQLIDLHSILQNEQHDRITILISGKQFVIQNQQLKNFPNTLLGDELKRRLFYDEASNVYRFDRHPSIFESILYYYLNPGMLIRPPHIEPELFYEELRFWQIDERLSEVFTEEDMTPLDDIRLLPTETWRCLIWKTLTYPKSITFPYGDLITGLSISLTILSCVPFLSEIIPTVTELTQFQEILGVNQIHFPLYMRPSYITEILCIFAFTVELTLRIISAPIFSIILYDVSNFLDLIIILSSAVCLISYHLHNIGYINNFLSFYYWLLILKSFRIYRLTRHMSHLRLLYKAIAMSLNELSSLIISVTFCMLLFGTMIYIIDNSNPESNTRNILDGFWLAFITLTTLGYGDVYPRSFEARFAASFCALTGIIVFSMPTTIVFMKYSSLIQNRWKQHRSIRYLDIGHRVDLFFPSNNTTLIRQQIVMSQLITYNSVNDGVTSRRYTGYPLNSTLVSSYTPDTIRSIINHAAAGQPYSTAVWIRINRVGIQISAQDPQIARTRIPVFIPIGLVHDIYMLPSINNVICIVYDELQSSMKGVLLYVVHPSDAQLLRDDFRIVKQANNSQQAPPQQQPYSSPFDSLYPLENRQPYTPMPSKSPLLYEPYRNNTNIRQPSPRRILYNRENEANRKPNMTPTLLSITHSPYKGSYHSDREEHTHRRHRSPKKQKSGQSPSKRSNDSGVKQRKYRSRSPEKAVKSKTPVANNSIDLTPEQLQQQQQQQLLLQQQQLAAWQASQQQQQMPLIPIGIYNRYVPKTIPLPTGETLRTALPPATVGQTGSNGAALAYIESQDTPKGNTSSRTPSRSRSNSPRRLHDHQQNRSVSAQHSSGGLSSRHHHQHHRRERTNGNAYVITRGEPAAYDSSSQPSRSRSKYTSSANPNYNSSDNEDDTKQYLKMLIDEMQAMKLEMNRMRQLAVTAPKGRSDSIHADIKDLRTHIDMIRARIAMTPRVADK</sequence>
<dbReference type="Proteomes" id="UP000663852">
    <property type="component" value="Unassembled WGS sequence"/>
</dbReference>
<dbReference type="InterPro" id="IPR028325">
    <property type="entry name" value="VG_K_chnl"/>
</dbReference>
<feature type="domain" description="Ion transport" evidence="14">
    <location>
        <begin position="201"/>
        <end position="394"/>
    </location>
</feature>
<feature type="transmembrane region" description="Helical" evidence="13">
    <location>
        <begin position="208"/>
        <end position="232"/>
    </location>
</feature>
<keyword evidence="5" id="KW-0631">Potassium channel</keyword>
<feature type="compositionally biased region" description="Polar residues" evidence="12">
    <location>
        <begin position="634"/>
        <end position="645"/>
    </location>
</feature>
<reference evidence="16" key="1">
    <citation type="submission" date="2021-02" db="EMBL/GenBank/DDBJ databases">
        <authorList>
            <person name="Nowell W R."/>
        </authorList>
    </citation>
    <scope>NUCLEOTIDE SEQUENCE</scope>
</reference>
<keyword evidence="7" id="KW-0630">Potassium</keyword>
<feature type="region of interest" description="Disordered" evidence="12">
    <location>
        <begin position="566"/>
        <end position="706"/>
    </location>
</feature>
<keyword evidence="6" id="KW-0851">Voltage-gated channel</keyword>
<dbReference type="GO" id="GO:0051260">
    <property type="term" value="P:protein homooligomerization"/>
    <property type="evidence" value="ECO:0007669"/>
    <property type="project" value="InterPro"/>
</dbReference>
<gene>
    <name evidence="16" type="ORF">EDS130_LOCUS16971</name>
</gene>
<keyword evidence="4 13" id="KW-0812">Transmembrane</keyword>
<evidence type="ECO:0000256" key="6">
    <source>
        <dbReference type="ARBA" id="ARBA00022882"/>
    </source>
</evidence>
<feature type="transmembrane region" description="Helical" evidence="13">
    <location>
        <begin position="304"/>
        <end position="325"/>
    </location>
</feature>
<dbReference type="InterPro" id="IPR005821">
    <property type="entry name" value="Ion_trans_dom"/>
</dbReference>
<keyword evidence="9" id="KW-0406">Ion transport</keyword>
<name>A0A814JRA0_ADIRI</name>
<proteinExistence type="predicted"/>
<comment type="caution">
    <text evidence="16">The sequence shown here is derived from an EMBL/GenBank/DDBJ whole genome shotgun (WGS) entry which is preliminary data.</text>
</comment>
<evidence type="ECO:0000259" key="14">
    <source>
        <dbReference type="Pfam" id="PF00520"/>
    </source>
</evidence>
<feature type="compositionally biased region" description="Basic residues" evidence="12">
    <location>
        <begin position="661"/>
        <end position="671"/>
    </location>
</feature>
<evidence type="ECO:0000256" key="9">
    <source>
        <dbReference type="ARBA" id="ARBA00023065"/>
    </source>
</evidence>
<dbReference type="Pfam" id="PF02214">
    <property type="entry name" value="BTB_2"/>
    <property type="match status" value="1"/>
</dbReference>
<feature type="compositionally biased region" description="Basic residues" evidence="12">
    <location>
        <begin position="836"/>
        <end position="846"/>
    </location>
</feature>
<feature type="transmembrane region" description="Helical" evidence="13">
    <location>
        <begin position="238"/>
        <end position="256"/>
    </location>
</feature>
<feature type="domain" description="Potassium channel tetramerisation-type BTB" evidence="15">
    <location>
        <begin position="25"/>
        <end position="111"/>
    </location>
</feature>